<dbReference type="Pfam" id="PF00023">
    <property type="entry name" value="Ank"/>
    <property type="match status" value="1"/>
</dbReference>
<evidence type="ECO:0000256" key="1">
    <source>
        <dbReference type="PROSITE-ProRule" id="PRU00023"/>
    </source>
</evidence>
<accession>A0A6G7Y8P9</accession>
<name>A0A6G7Y8P9_9ACTN</name>
<feature type="repeat" description="ANK" evidence="1">
    <location>
        <begin position="39"/>
        <end position="71"/>
    </location>
</feature>
<evidence type="ECO:0000313" key="3">
    <source>
        <dbReference type="Proteomes" id="UP000501058"/>
    </source>
</evidence>
<organism evidence="2 3">
    <name type="scientific">Propioniciclava coleopterorum</name>
    <dbReference type="NCBI Taxonomy" id="2714937"/>
    <lineage>
        <taxon>Bacteria</taxon>
        <taxon>Bacillati</taxon>
        <taxon>Actinomycetota</taxon>
        <taxon>Actinomycetes</taxon>
        <taxon>Propionibacteriales</taxon>
        <taxon>Propionibacteriaceae</taxon>
        <taxon>Propioniciclava</taxon>
    </lineage>
</organism>
<dbReference type="Proteomes" id="UP000501058">
    <property type="component" value="Chromosome"/>
</dbReference>
<keyword evidence="1" id="KW-0040">ANK repeat</keyword>
<dbReference type="KEGG" id="prv:G7070_13280"/>
<dbReference type="RefSeq" id="WP_166234127.1">
    <property type="nucleotide sequence ID" value="NZ_CP049865.1"/>
</dbReference>
<proteinExistence type="predicted"/>
<dbReference type="PROSITE" id="PS50088">
    <property type="entry name" value="ANK_REPEAT"/>
    <property type="match status" value="1"/>
</dbReference>
<evidence type="ECO:0000313" key="2">
    <source>
        <dbReference type="EMBL" id="QIK73056.1"/>
    </source>
</evidence>
<sequence>MQALFKEIKAGDIDAVRRRLEKDPGAVALRATPPPKTHAGQQPLMVALMVGEFEIADLLLDFGADANDDDSAAGEPHWRPVLFDAIRAAAYRTRPRHPTMRGPVDTAAQSLAVLRRMLDLGADPTAVSSGGTSALMSAALDVEQVLPPRQLRNPDAELDPEFDANITALMDALLATDVDPHRIEPIFDTSAADWFSGRLMGRYLRLPREA</sequence>
<dbReference type="SUPFAM" id="SSF48403">
    <property type="entry name" value="Ankyrin repeat"/>
    <property type="match status" value="1"/>
</dbReference>
<protein>
    <submittedName>
        <fullName evidence="2">Uncharacterized protein</fullName>
    </submittedName>
</protein>
<dbReference type="PROSITE" id="PS50297">
    <property type="entry name" value="ANK_REP_REGION"/>
    <property type="match status" value="1"/>
</dbReference>
<dbReference type="AlphaFoldDB" id="A0A6G7Y8P9"/>
<dbReference type="EMBL" id="CP049865">
    <property type="protein sequence ID" value="QIK73056.1"/>
    <property type="molecule type" value="Genomic_DNA"/>
</dbReference>
<dbReference type="Gene3D" id="1.25.40.20">
    <property type="entry name" value="Ankyrin repeat-containing domain"/>
    <property type="match status" value="1"/>
</dbReference>
<gene>
    <name evidence="2" type="ORF">G7070_13280</name>
</gene>
<keyword evidence="3" id="KW-1185">Reference proteome</keyword>
<dbReference type="InterPro" id="IPR036770">
    <property type="entry name" value="Ankyrin_rpt-contain_sf"/>
</dbReference>
<dbReference type="InterPro" id="IPR002110">
    <property type="entry name" value="Ankyrin_rpt"/>
</dbReference>
<reference evidence="2 3" key="1">
    <citation type="submission" date="2020-03" db="EMBL/GenBank/DDBJ databases">
        <title>Propioniciclava sp. nov., isolated from Hydrophilus acuminatus.</title>
        <authorList>
            <person name="Hyun D.-W."/>
            <person name="Bae J.-W."/>
        </authorList>
    </citation>
    <scope>NUCLEOTIDE SEQUENCE [LARGE SCALE GENOMIC DNA]</scope>
    <source>
        <strain evidence="2 3">HDW11</strain>
    </source>
</reference>